<keyword evidence="3" id="KW-0808">Transferase</keyword>
<feature type="domain" description="Protein kinase" evidence="9">
    <location>
        <begin position="24"/>
        <end position="281"/>
    </location>
</feature>
<dbReference type="InterPro" id="IPR011009">
    <property type="entry name" value="Kinase-like_dom_sf"/>
</dbReference>
<keyword evidence="6 7" id="KW-0067">ATP-binding</keyword>
<keyword evidence="5 10" id="KW-0418">Kinase</keyword>
<dbReference type="PANTHER" id="PTHR43289">
    <property type="entry name" value="MITOGEN-ACTIVATED PROTEIN KINASE KINASE KINASE 20-RELATED"/>
    <property type="match status" value="1"/>
</dbReference>
<reference evidence="11" key="1">
    <citation type="journal article" date="2019" name="Int. J. Syst. Evol. Microbiol.">
        <title>The Global Catalogue of Microorganisms (GCM) 10K type strain sequencing project: providing services to taxonomists for standard genome sequencing and annotation.</title>
        <authorList>
            <consortium name="The Broad Institute Genomics Platform"/>
            <consortium name="The Broad Institute Genome Sequencing Center for Infectious Disease"/>
            <person name="Wu L."/>
            <person name="Ma J."/>
        </authorList>
    </citation>
    <scope>NUCLEOTIDE SEQUENCE [LARGE SCALE GENOMIC DNA]</scope>
    <source>
        <strain evidence="11">CCUG 50347</strain>
    </source>
</reference>
<evidence type="ECO:0000256" key="2">
    <source>
        <dbReference type="ARBA" id="ARBA00022527"/>
    </source>
</evidence>
<evidence type="ECO:0000259" key="9">
    <source>
        <dbReference type="PROSITE" id="PS50011"/>
    </source>
</evidence>
<dbReference type="Gene3D" id="1.10.510.10">
    <property type="entry name" value="Transferase(Phosphotransferase) domain 1"/>
    <property type="match status" value="1"/>
</dbReference>
<dbReference type="SUPFAM" id="SSF56112">
    <property type="entry name" value="Protein kinase-like (PK-like)"/>
    <property type="match status" value="1"/>
</dbReference>
<evidence type="ECO:0000256" key="5">
    <source>
        <dbReference type="ARBA" id="ARBA00022777"/>
    </source>
</evidence>
<evidence type="ECO:0000256" key="3">
    <source>
        <dbReference type="ARBA" id="ARBA00022679"/>
    </source>
</evidence>
<feature type="compositionally biased region" description="Basic and acidic residues" evidence="8">
    <location>
        <begin position="455"/>
        <end position="484"/>
    </location>
</feature>
<dbReference type="PROSITE" id="PS00108">
    <property type="entry name" value="PROTEIN_KINASE_ST"/>
    <property type="match status" value="1"/>
</dbReference>
<gene>
    <name evidence="10" type="ORF">ACFPEL_21780</name>
</gene>
<name>A0ABV9RLH7_9PSEU</name>
<dbReference type="Proteomes" id="UP001595909">
    <property type="component" value="Unassembled WGS sequence"/>
</dbReference>
<dbReference type="PROSITE" id="PS00107">
    <property type="entry name" value="PROTEIN_KINASE_ATP"/>
    <property type="match status" value="1"/>
</dbReference>
<sequence length="494" mass="50611">MSTPTTVPSTSATIEPGRLVAGRYLLLARVGRGGSGSVWRAHDQLLDREVAVKRLHGGQAIEAVRPGTVRERAHREGRVAARLHHPRLAAIYDMTELDGEVCLVMEYVAAPSLADLLDREGPLPAGRVASIGLQIAEGLAAMHRTGIVHRDIKPANIMIGPDDTVTVTDFGIAVFGSDPGMDSHLVAGTPHYMAPELALGGVPTTKADMFSLGATLHAALAGAPPRPGASDVLEGLCEIAPDVVRPARRTGQLGVMLRALLDLDPVRRPGALLAARRLAEVASAVGPVGADLRSFSALGPGPTATSELTAEDGDGDRGTSSSPAAVGGARASDDVDDATPENSQASAGLAGRHRVVRAAWRRPSRRVVLGTGLAGLLGVIGIVGLATEPEPLATPSPAPSPGQAALPSLPLAAAPIVPATPSTAASTPFDEVASAAPPRSERPSPASAQVTVGDDQERAPTESREGGNGNDKKDEKKDDKKGDRGSGGGRGRGN</sequence>
<evidence type="ECO:0000256" key="8">
    <source>
        <dbReference type="SAM" id="MobiDB-lite"/>
    </source>
</evidence>
<dbReference type="Pfam" id="PF00069">
    <property type="entry name" value="Pkinase"/>
    <property type="match status" value="1"/>
</dbReference>
<organism evidence="10 11">
    <name type="scientific">Actinomycetospora chibensis</name>
    <dbReference type="NCBI Taxonomy" id="663606"/>
    <lineage>
        <taxon>Bacteria</taxon>
        <taxon>Bacillati</taxon>
        <taxon>Actinomycetota</taxon>
        <taxon>Actinomycetes</taxon>
        <taxon>Pseudonocardiales</taxon>
        <taxon>Pseudonocardiaceae</taxon>
        <taxon>Actinomycetospora</taxon>
    </lineage>
</organism>
<evidence type="ECO:0000256" key="7">
    <source>
        <dbReference type="PROSITE-ProRule" id="PRU10141"/>
    </source>
</evidence>
<dbReference type="PROSITE" id="PS50011">
    <property type="entry name" value="PROTEIN_KINASE_DOM"/>
    <property type="match status" value="1"/>
</dbReference>
<dbReference type="GO" id="GO:0016301">
    <property type="term" value="F:kinase activity"/>
    <property type="evidence" value="ECO:0007669"/>
    <property type="project" value="UniProtKB-KW"/>
</dbReference>
<dbReference type="InterPro" id="IPR000719">
    <property type="entry name" value="Prot_kinase_dom"/>
</dbReference>
<feature type="region of interest" description="Disordered" evidence="8">
    <location>
        <begin position="419"/>
        <end position="494"/>
    </location>
</feature>
<comment type="caution">
    <text evidence="10">The sequence shown here is derived from an EMBL/GenBank/DDBJ whole genome shotgun (WGS) entry which is preliminary data.</text>
</comment>
<evidence type="ECO:0000256" key="1">
    <source>
        <dbReference type="ARBA" id="ARBA00012513"/>
    </source>
</evidence>
<proteinExistence type="predicted"/>
<evidence type="ECO:0000256" key="4">
    <source>
        <dbReference type="ARBA" id="ARBA00022741"/>
    </source>
</evidence>
<feature type="region of interest" description="Disordered" evidence="8">
    <location>
        <begin position="297"/>
        <end position="352"/>
    </location>
</feature>
<protein>
    <recommendedName>
        <fullName evidence="1">non-specific serine/threonine protein kinase</fullName>
        <ecNumber evidence="1">2.7.11.1</ecNumber>
    </recommendedName>
</protein>
<dbReference type="RefSeq" id="WP_274187426.1">
    <property type="nucleotide sequence ID" value="NZ_BAABHN010000045.1"/>
</dbReference>
<dbReference type="EMBL" id="JBHSIM010000045">
    <property type="protein sequence ID" value="MFC4835054.1"/>
    <property type="molecule type" value="Genomic_DNA"/>
</dbReference>
<keyword evidence="2" id="KW-0723">Serine/threonine-protein kinase</keyword>
<dbReference type="EC" id="2.7.11.1" evidence="1"/>
<dbReference type="SMART" id="SM00220">
    <property type="entry name" value="S_TKc"/>
    <property type="match status" value="1"/>
</dbReference>
<evidence type="ECO:0000256" key="6">
    <source>
        <dbReference type="ARBA" id="ARBA00022840"/>
    </source>
</evidence>
<accession>A0ABV9RLH7</accession>
<feature type="compositionally biased region" description="Low complexity" evidence="8">
    <location>
        <begin position="433"/>
        <end position="448"/>
    </location>
</feature>
<evidence type="ECO:0000313" key="11">
    <source>
        <dbReference type="Proteomes" id="UP001595909"/>
    </source>
</evidence>
<evidence type="ECO:0000313" key="10">
    <source>
        <dbReference type="EMBL" id="MFC4835054.1"/>
    </source>
</evidence>
<feature type="compositionally biased region" description="Gly residues" evidence="8">
    <location>
        <begin position="485"/>
        <end position="494"/>
    </location>
</feature>
<keyword evidence="11" id="KW-1185">Reference proteome</keyword>
<dbReference type="InterPro" id="IPR017441">
    <property type="entry name" value="Protein_kinase_ATP_BS"/>
</dbReference>
<dbReference type="PANTHER" id="PTHR43289:SF6">
    <property type="entry name" value="SERINE_THREONINE-PROTEIN KINASE NEKL-3"/>
    <property type="match status" value="1"/>
</dbReference>
<keyword evidence="4 7" id="KW-0547">Nucleotide-binding</keyword>
<feature type="binding site" evidence="7">
    <location>
        <position position="53"/>
    </location>
    <ligand>
        <name>ATP</name>
        <dbReference type="ChEBI" id="CHEBI:30616"/>
    </ligand>
</feature>
<dbReference type="Gene3D" id="3.30.200.20">
    <property type="entry name" value="Phosphorylase Kinase, domain 1"/>
    <property type="match status" value="1"/>
</dbReference>
<dbReference type="InterPro" id="IPR008271">
    <property type="entry name" value="Ser/Thr_kinase_AS"/>
</dbReference>
<dbReference type="CDD" id="cd14014">
    <property type="entry name" value="STKc_PknB_like"/>
    <property type="match status" value="1"/>
</dbReference>